<dbReference type="Gene3D" id="3.40.50.720">
    <property type="entry name" value="NAD(P)-binding Rossmann-like Domain"/>
    <property type="match status" value="1"/>
</dbReference>
<dbReference type="Proteomes" id="UP001410394">
    <property type="component" value="Unassembled WGS sequence"/>
</dbReference>
<evidence type="ECO:0000313" key="2">
    <source>
        <dbReference type="EMBL" id="MEN3067217.1"/>
    </source>
</evidence>
<dbReference type="InterPro" id="IPR036291">
    <property type="entry name" value="NAD(P)-bd_dom_sf"/>
</dbReference>
<dbReference type="PANTHER" id="PTHR12126:SF11">
    <property type="entry name" value="NADH DEHYDROGENASE [UBIQUINONE] 1 ALPHA SUBCOMPLEX SUBUNIT 9, MITOCHONDRIAL"/>
    <property type="match status" value="1"/>
</dbReference>
<dbReference type="InterPro" id="IPR001509">
    <property type="entry name" value="Epimerase_deHydtase"/>
</dbReference>
<dbReference type="Pfam" id="PF01370">
    <property type="entry name" value="Epimerase"/>
    <property type="match status" value="1"/>
</dbReference>
<dbReference type="InterPro" id="IPR051207">
    <property type="entry name" value="ComplexI_NDUFA9_subunit"/>
</dbReference>
<dbReference type="CDD" id="cd05271">
    <property type="entry name" value="NDUFA9_like_SDR_a"/>
    <property type="match status" value="1"/>
</dbReference>
<name>A0ABU9YU45_9RHOO</name>
<keyword evidence="3" id="KW-1185">Reference proteome</keyword>
<protein>
    <submittedName>
        <fullName evidence="2">Complex I NDUFA9 subunit family protein</fullName>
    </submittedName>
</protein>
<dbReference type="SUPFAM" id="SSF51735">
    <property type="entry name" value="NAD(P)-binding Rossmann-fold domains"/>
    <property type="match status" value="1"/>
</dbReference>
<organism evidence="2 3">
    <name type="scientific">Uliginosibacterium sediminicola</name>
    <dbReference type="NCBI Taxonomy" id="2024550"/>
    <lineage>
        <taxon>Bacteria</taxon>
        <taxon>Pseudomonadati</taxon>
        <taxon>Pseudomonadota</taxon>
        <taxon>Betaproteobacteria</taxon>
        <taxon>Rhodocyclales</taxon>
        <taxon>Zoogloeaceae</taxon>
        <taxon>Uliginosibacterium</taxon>
    </lineage>
</organism>
<comment type="caution">
    <text evidence="2">The sequence shown here is derived from an EMBL/GenBank/DDBJ whole genome shotgun (WGS) entry which is preliminary data.</text>
</comment>
<evidence type="ECO:0000259" key="1">
    <source>
        <dbReference type="Pfam" id="PF01370"/>
    </source>
</evidence>
<proteinExistence type="predicted"/>
<reference evidence="2 3" key="1">
    <citation type="journal article" date="2018" name="Int. J. Syst. Evol. Microbiol.">
        <title>Uliginosibacterium sediminicola sp. nov., isolated from freshwater sediment.</title>
        <authorList>
            <person name="Hwang W.M."/>
            <person name="Kim S.M."/>
            <person name="Kang K."/>
            <person name="Ahn T.Y."/>
        </authorList>
    </citation>
    <scope>NUCLEOTIDE SEQUENCE [LARGE SCALE GENOMIC DNA]</scope>
    <source>
        <strain evidence="2 3">M1-21</strain>
    </source>
</reference>
<accession>A0ABU9YU45</accession>
<dbReference type="RefSeq" id="WP_345917985.1">
    <property type="nucleotide sequence ID" value="NZ_JBDIVE010000001.1"/>
</dbReference>
<evidence type="ECO:0000313" key="3">
    <source>
        <dbReference type="Proteomes" id="UP001410394"/>
    </source>
</evidence>
<feature type="domain" description="NAD-dependent epimerase/dehydratase" evidence="1">
    <location>
        <begin position="6"/>
        <end position="209"/>
    </location>
</feature>
<gene>
    <name evidence="2" type="ORF">ABDB84_01930</name>
</gene>
<dbReference type="EMBL" id="JBDIVE010000001">
    <property type="protein sequence ID" value="MEN3067217.1"/>
    <property type="molecule type" value="Genomic_DNA"/>
</dbReference>
<sequence>MTVRTVVLVGGSGFIGSRLAQRLASLDVRVLILTRHARHAAELRLLPQVELIEADVLDAAQLTAVCARADALVNLVGVLHSPAGDPYGPAFARAHVELPRQLVAAARAAGLKRLIHISALGADAGAPSAYQRSKAAGEAVIRTAGVDLDWTIFRPSVVFGPHDQFLNLFARLLPFAPVFPLGGAQAGFQPVFVDDVVEAICHALFKHEGIGEVLELAGPRRYTLAELVRYVARLSGRCSLVVPLPEPLAMLQAACLECLPGPLMSRDNVLSMRRDNFASGAALPFGLQPTVLEQVAPQWLGAPTAVRGRFNRLRQGARRN</sequence>
<dbReference type="PANTHER" id="PTHR12126">
    <property type="entry name" value="NADH-UBIQUINONE OXIDOREDUCTASE 39 KDA SUBUNIT-RELATED"/>
    <property type="match status" value="1"/>
</dbReference>